<dbReference type="Pfam" id="PF00248">
    <property type="entry name" value="Aldo_ket_red"/>
    <property type="match status" value="1"/>
</dbReference>
<evidence type="ECO:0000313" key="6">
    <source>
        <dbReference type="EMBL" id="KUJ22082.1"/>
    </source>
</evidence>
<evidence type="ECO:0000256" key="2">
    <source>
        <dbReference type="PIRSR" id="PIRSR000097-1"/>
    </source>
</evidence>
<feature type="site" description="Lowers pKa of active site Tyr" evidence="4">
    <location>
        <position position="94"/>
    </location>
</feature>
<dbReference type="SUPFAM" id="SSF51430">
    <property type="entry name" value="NAD(P)-linked oxidoreductase"/>
    <property type="match status" value="1"/>
</dbReference>
<dbReference type="Proteomes" id="UP000070700">
    <property type="component" value="Unassembled WGS sequence"/>
</dbReference>
<organism evidence="6 7">
    <name type="scientific">Mollisia scopiformis</name>
    <name type="common">Conifer needle endophyte fungus</name>
    <name type="synonym">Phialocephala scopiformis</name>
    <dbReference type="NCBI Taxonomy" id="149040"/>
    <lineage>
        <taxon>Eukaryota</taxon>
        <taxon>Fungi</taxon>
        <taxon>Dikarya</taxon>
        <taxon>Ascomycota</taxon>
        <taxon>Pezizomycotina</taxon>
        <taxon>Leotiomycetes</taxon>
        <taxon>Helotiales</taxon>
        <taxon>Mollisiaceae</taxon>
        <taxon>Mollisia</taxon>
    </lineage>
</organism>
<gene>
    <name evidence="6" type="ORF">LY89DRAFT_681411</name>
</gene>
<dbReference type="InterPro" id="IPR036812">
    <property type="entry name" value="NAD(P)_OxRdtase_dom_sf"/>
</dbReference>
<feature type="binding site" evidence="3">
    <location>
        <position position="127"/>
    </location>
    <ligand>
        <name>substrate</name>
    </ligand>
</feature>
<dbReference type="EMBL" id="KQ947407">
    <property type="protein sequence ID" value="KUJ22082.1"/>
    <property type="molecule type" value="Genomic_DNA"/>
</dbReference>
<evidence type="ECO:0000313" key="7">
    <source>
        <dbReference type="Proteomes" id="UP000070700"/>
    </source>
</evidence>
<proteinExistence type="predicted"/>
<dbReference type="PRINTS" id="PR00069">
    <property type="entry name" value="ALDKETRDTASE"/>
</dbReference>
<dbReference type="PROSITE" id="PS00798">
    <property type="entry name" value="ALDOKETO_REDUCTASE_1"/>
    <property type="match status" value="1"/>
</dbReference>
<dbReference type="OrthoDB" id="416253at2759"/>
<dbReference type="Gene3D" id="3.20.20.100">
    <property type="entry name" value="NADP-dependent oxidoreductase domain"/>
    <property type="match status" value="1"/>
</dbReference>
<dbReference type="InterPro" id="IPR020471">
    <property type="entry name" value="AKR"/>
</dbReference>
<accession>A0A194XQS8</accession>
<dbReference type="PIRSF" id="PIRSF000097">
    <property type="entry name" value="AKR"/>
    <property type="match status" value="1"/>
</dbReference>
<evidence type="ECO:0000256" key="4">
    <source>
        <dbReference type="PIRSR" id="PIRSR000097-3"/>
    </source>
</evidence>
<dbReference type="PANTHER" id="PTHR11732">
    <property type="entry name" value="ALDO/KETO REDUCTASE"/>
    <property type="match status" value="1"/>
</dbReference>
<dbReference type="InterPro" id="IPR018170">
    <property type="entry name" value="Aldo/ket_reductase_CS"/>
</dbReference>
<evidence type="ECO:0000259" key="5">
    <source>
        <dbReference type="Pfam" id="PF00248"/>
    </source>
</evidence>
<dbReference type="AlphaFoldDB" id="A0A194XQS8"/>
<dbReference type="RefSeq" id="XP_018076437.1">
    <property type="nucleotide sequence ID" value="XM_018214292.1"/>
</dbReference>
<keyword evidence="7" id="KW-1185">Reference proteome</keyword>
<evidence type="ECO:0000256" key="3">
    <source>
        <dbReference type="PIRSR" id="PIRSR000097-2"/>
    </source>
</evidence>
<dbReference type="InterPro" id="IPR023210">
    <property type="entry name" value="NADP_OxRdtase_dom"/>
</dbReference>
<feature type="domain" description="NADP-dependent oxidoreductase" evidence="5">
    <location>
        <begin position="29"/>
        <end position="307"/>
    </location>
</feature>
<dbReference type="GO" id="GO:0016616">
    <property type="term" value="F:oxidoreductase activity, acting on the CH-OH group of donors, NAD or NADP as acceptor"/>
    <property type="evidence" value="ECO:0007669"/>
    <property type="project" value="UniProtKB-ARBA"/>
</dbReference>
<sequence>MATHTTSVTPSSIPVPVLKLNNGVEMPALGFGTFAKEGVEGKTYEAVMAALDAGYRHLDCAWYYLNEDEVGTALREWLDKNPEVKREDLFITTKVWPHLAEPDDVEWSLNNSLQMLGTDYVDCFLIHWPFAAERTEDRNVELGPDGKYIIKNGLTEDLSPTWRTLEKLYKLGKARSIGVSNWTITGLERLLEYAEIKPAINQVEIHPFLPNSELIQYCMSHNILPVAYSPLGSQHQVPTTGEKVLTHPELTSIATKKGISLVQLLVAWGLKRGYAVLPKSGNAERIKSNFCLVELNEEDFEAVNKIAEGRHCRFVNPKEMFGYDVWSEESTK</sequence>
<dbReference type="KEGG" id="psco:LY89DRAFT_681411"/>
<reference evidence="6 7" key="1">
    <citation type="submission" date="2015-10" db="EMBL/GenBank/DDBJ databases">
        <title>Full genome of DAOMC 229536 Phialocephala scopiformis, a fungal endophyte of spruce producing the potent anti-insectan compound rugulosin.</title>
        <authorList>
            <consortium name="DOE Joint Genome Institute"/>
            <person name="Walker A.K."/>
            <person name="Frasz S.L."/>
            <person name="Seifert K.A."/>
            <person name="Miller J.D."/>
            <person name="Mondo S.J."/>
            <person name="Labutti K."/>
            <person name="Lipzen A."/>
            <person name="Dockter R."/>
            <person name="Kennedy M."/>
            <person name="Grigoriev I.V."/>
            <person name="Spatafora J.W."/>
        </authorList>
    </citation>
    <scope>NUCLEOTIDE SEQUENCE [LARGE SCALE GENOMIC DNA]</scope>
    <source>
        <strain evidence="6 7">CBS 120377</strain>
    </source>
</reference>
<dbReference type="FunFam" id="3.20.20.100:FF:000002">
    <property type="entry name" value="2,5-diketo-D-gluconic acid reductase A"/>
    <property type="match status" value="1"/>
</dbReference>
<dbReference type="InParanoid" id="A0A194XQS8"/>
<keyword evidence="1" id="KW-0560">Oxidoreductase</keyword>
<dbReference type="GeneID" id="28824018"/>
<protein>
    <submittedName>
        <fullName evidence="6">Aldo/keto reductase</fullName>
    </submittedName>
</protein>
<feature type="active site" description="Proton donor" evidence="2">
    <location>
        <position position="64"/>
    </location>
</feature>
<name>A0A194XQS8_MOLSC</name>
<evidence type="ECO:0000256" key="1">
    <source>
        <dbReference type="ARBA" id="ARBA00023002"/>
    </source>
</evidence>